<accession>A0A9D0ZT76</accession>
<reference evidence="1" key="2">
    <citation type="journal article" date="2021" name="PeerJ">
        <title>Extensive microbial diversity within the chicken gut microbiome revealed by metagenomics and culture.</title>
        <authorList>
            <person name="Gilroy R."/>
            <person name="Ravi A."/>
            <person name="Getino M."/>
            <person name="Pursley I."/>
            <person name="Horton D.L."/>
            <person name="Alikhan N.F."/>
            <person name="Baker D."/>
            <person name="Gharbi K."/>
            <person name="Hall N."/>
            <person name="Watson M."/>
            <person name="Adriaenssens E.M."/>
            <person name="Foster-Nyarko E."/>
            <person name="Jarju S."/>
            <person name="Secka A."/>
            <person name="Antonio M."/>
            <person name="Oren A."/>
            <person name="Chaudhuri R.R."/>
            <person name="La Ragione R."/>
            <person name="Hildebrand F."/>
            <person name="Pallen M.J."/>
        </authorList>
    </citation>
    <scope>NUCLEOTIDE SEQUENCE</scope>
    <source>
        <strain evidence="1">ChiSjej3B21-11622</strain>
    </source>
</reference>
<name>A0A9D0ZT76_9FIRM</name>
<dbReference type="Proteomes" id="UP000886886">
    <property type="component" value="Unassembled WGS sequence"/>
</dbReference>
<dbReference type="AlphaFoldDB" id="A0A9D0ZT76"/>
<sequence>MEKKLGRPAKKEYAPEALIQELLIEPLKENLRGLADTDEESDEYMDIVFSLCTAYERQGYMEGIKVGARLMMELMED</sequence>
<proteinExistence type="predicted"/>
<evidence type="ECO:0000313" key="1">
    <source>
        <dbReference type="EMBL" id="HIQ95304.1"/>
    </source>
</evidence>
<gene>
    <name evidence="1" type="ORF">IAB26_01950</name>
</gene>
<comment type="caution">
    <text evidence="1">The sequence shown here is derived from an EMBL/GenBank/DDBJ whole genome shotgun (WGS) entry which is preliminary data.</text>
</comment>
<reference evidence="1" key="1">
    <citation type="submission" date="2020-10" db="EMBL/GenBank/DDBJ databases">
        <authorList>
            <person name="Gilroy R."/>
        </authorList>
    </citation>
    <scope>NUCLEOTIDE SEQUENCE</scope>
    <source>
        <strain evidence="1">ChiSjej3B21-11622</strain>
    </source>
</reference>
<evidence type="ECO:0000313" key="2">
    <source>
        <dbReference type="Proteomes" id="UP000886886"/>
    </source>
</evidence>
<protein>
    <submittedName>
        <fullName evidence="1">Uncharacterized protein</fullName>
    </submittedName>
</protein>
<dbReference type="EMBL" id="DVFT01000027">
    <property type="protein sequence ID" value="HIQ95304.1"/>
    <property type="molecule type" value="Genomic_DNA"/>
</dbReference>
<organism evidence="1 2">
    <name type="scientific">Candidatus Limivivens merdigallinarum</name>
    <dbReference type="NCBI Taxonomy" id="2840859"/>
    <lineage>
        <taxon>Bacteria</taxon>
        <taxon>Bacillati</taxon>
        <taxon>Bacillota</taxon>
        <taxon>Clostridia</taxon>
        <taxon>Lachnospirales</taxon>
        <taxon>Lachnospiraceae</taxon>
        <taxon>Lachnospiraceae incertae sedis</taxon>
        <taxon>Candidatus Limivivens</taxon>
    </lineage>
</organism>